<dbReference type="NCBIfam" id="TIGR03640">
    <property type="entry name" value="cas1_DVULG"/>
    <property type="match status" value="1"/>
</dbReference>
<evidence type="ECO:0000256" key="6">
    <source>
        <dbReference type="ARBA" id="ARBA00023118"/>
    </source>
</evidence>
<dbReference type="InterPro" id="IPR002729">
    <property type="entry name" value="CRISPR-assoc_Cas1"/>
</dbReference>
<keyword evidence="4 10" id="KW-0378">Hydrolase</keyword>
<keyword evidence="1 10" id="KW-0540">Nuclease</keyword>
<dbReference type="PANTHER" id="PTHR34353:SF2">
    <property type="entry name" value="CRISPR-ASSOCIATED ENDONUCLEASE CAS1 1"/>
    <property type="match status" value="1"/>
</dbReference>
<evidence type="ECO:0000256" key="2">
    <source>
        <dbReference type="ARBA" id="ARBA00022723"/>
    </source>
</evidence>
<dbReference type="EMBL" id="FJNB01000003">
    <property type="protein sequence ID" value="CZQ88130.1"/>
    <property type="molecule type" value="Genomic_DNA"/>
</dbReference>
<dbReference type="PANTHER" id="PTHR34353">
    <property type="entry name" value="CRISPR-ASSOCIATED ENDONUCLEASE CAS1 1"/>
    <property type="match status" value="1"/>
</dbReference>
<dbReference type="GO" id="GO:0004520">
    <property type="term" value="F:DNA endonuclease activity"/>
    <property type="evidence" value="ECO:0007669"/>
    <property type="project" value="InterPro"/>
</dbReference>
<dbReference type="GO" id="GO:0016787">
    <property type="term" value="F:hydrolase activity"/>
    <property type="evidence" value="ECO:0007669"/>
    <property type="project" value="UniProtKB-KW"/>
</dbReference>
<comment type="function">
    <text evidence="10">CRISPR (clustered regularly interspaced short palindromic repeat), is an adaptive immune system that provides protection against mobile genetic elements (viruses, transposable elements and conjugative plasmids). CRISPR clusters contain spacers, sequences complementary to antecedent mobile elements, and target invading nucleic acids. CRISPR clusters are transcribed and processed into CRISPR RNA (crRNA). Acts as a dsDNA endonuclease. Involved in the integration of spacer DNA into the CRISPR cassette.</text>
</comment>
<proteinExistence type="inferred from homology"/>
<dbReference type="CDD" id="cd09721">
    <property type="entry name" value="Cas1_I-C"/>
    <property type="match status" value="1"/>
</dbReference>
<keyword evidence="6 10" id="KW-0051">Antiviral defense</keyword>
<dbReference type="GO" id="GO:0043571">
    <property type="term" value="P:maintenance of CRISPR repeat elements"/>
    <property type="evidence" value="ECO:0007669"/>
    <property type="project" value="UniProtKB-UniRule"/>
</dbReference>
<dbReference type="InterPro" id="IPR050646">
    <property type="entry name" value="Cas1"/>
</dbReference>
<dbReference type="InterPro" id="IPR042206">
    <property type="entry name" value="CRISPR-assoc_Cas1_C"/>
</dbReference>
<reference evidence="11 13" key="1">
    <citation type="submission" date="2016-02" db="EMBL/GenBank/DDBJ databases">
        <authorList>
            <person name="Wen L."/>
            <person name="He K."/>
            <person name="Yang H."/>
        </authorList>
    </citation>
    <scope>NUCLEOTIDE SEQUENCE [LARGE SCALE GENOMIC DNA]</scope>
    <source>
        <strain evidence="11">Trichococcus_R210</strain>
    </source>
</reference>
<dbReference type="Pfam" id="PF01867">
    <property type="entry name" value="Cas_Cas1"/>
    <property type="match status" value="1"/>
</dbReference>
<keyword evidence="5 10" id="KW-0460">Magnesium</keyword>
<name>A0A143YGM3_9LACT</name>
<dbReference type="GO" id="GO:0003677">
    <property type="term" value="F:DNA binding"/>
    <property type="evidence" value="ECO:0007669"/>
    <property type="project" value="UniProtKB-KW"/>
</dbReference>
<feature type="binding site" evidence="10">
    <location>
        <position position="234"/>
    </location>
    <ligand>
        <name>Mn(2+)</name>
        <dbReference type="ChEBI" id="CHEBI:29035"/>
    </ligand>
</feature>
<evidence type="ECO:0000313" key="11">
    <source>
        <dbReference type="EMBL" id="CZQ88130.1"/>
    </source>
</evidence>
<evidence type="ECO:0000256" key="1">
    <source>
        <dbReference type="ARBA" id="ARBA00022722"/>
    </source>
</evidence>
<reference evidence="12 14" key="2">
    <citation type="submission" date="2016-10" db="EMBL/GenBank/DDBJ databases">
        <authorList>
            <person name="Varghese N."/>
            <person name="Submissions S."/>
        </authorList>
    </citation>
    <scope>NUCLEOTIDE SEQUENCE [LARGE SCALE GENOMIC DNA]</scope>
    <source>
        <strain evidence="12 14">DSM 22150</strain>
    </source>
</reference>
<dbReference type="EC" id="3.1.-.-" evidence="10"/>
<evidence type="ECO:0000313" key="14">
    <source>
        <dbReference type="Proteomes" id="UP000199280"/>
    </source>
</evidence>
<evidence type="ECO:0000256" key="8">
    <source>
        <dbReference type="ARBA" id="ARBA00023211"/>
    </source>
</evidence>
<dbReference type="STRING" id="640938.TR210_675"/>
<feature type="binding site" evidence="10">
    <location>
        <position position="166"/>
    </location>
    <ligand>
        <name>Mn(2+)</name>
        <dbReference type="ChEBI" id="CHEBI:29035"/>
    </ligand>
</feature>
<evidence type="ECO:0000256" key="4">
    <source>
        <dbReference type="ARBA" id="ARBA00022801"/>
    </source>
</evidence>
<keyword evidence="14" id="KW-1185">Reference proteome</keyword>
<comment type="cofactor">
    <cofactor evidence="10">
        <name>Mg(2+)</name>
        <dbReference type="ChEBI" id="CHEBI:18420"/>
    </cofactor>
    <cofactor evidence="10">
        <name>Mn(2+)</name>
        <dbReference type="ChEBI" id="CHEBI:29035"/>
    </cofactor>
</comment>
<comment type="similarity">
    <text evidence="10">Belongs to the CRISPR-associated endonuclease Cas1 family.</text>
</comment>
<accession>A0A143YGM3</accession>
<keyword evidence="7 10" id="KW-0238">DNA-binding</keyword>
<dbReference type="RefSeq" id="WP_068621557.1">
    <property type="nucleotide sequence ID" value="NZ_FJNB01000003.1"/>
</dbReference>
<dbReference type="OrthoDB" id="9803119at2"/>
<evidence type="ECO:0000256" key="9">
    <source>
        <dbReference type="ARBA" id="ARBA00038592"/>
    </source>
</evidence>
<protein>
    <recommendedName>
        <fullName evidence="10">CRISPR-associated endonuclease Cas1</fullName>
        <ecNumber evidence="10">3.1.-.-</ecNumber>
    </recommendedName>
</protein>
<dbReference type="Proteomes" id="UP000076878">
    <property type="component" value="Unassembled WGS sequence"/>
</dbReference>
<evidence type="ECO:0000313" key="13">
    <source>
        <dbReference type="Proteomes" id="UP000076878"/>
    </source>
</evidence>
<dbReference type="NCBIfam" id="TIGR00287">
    <property type="entry name" value="cas1"/>
    <property type="match status" value="1"/>
</dbReference>
<evidence type="ECO:0000256" key="5">
    <source>
        <dbReference type="ARBA" id="ARBA00022842"/>
    </source>
</evidence>
<evidence type="ECO:0000256" key="10">
    <source>
        <dbReference type="HAMAP-Rule" id="MF_01470"/>
    </source>
</evidence>
<feature type="binding site" evidence="10">
    <location>
        <position position="249"/>
    </location>
    <ligand>
        <name>Mn(2+)</name>
        <dbReference type="ChEBI" id="CHEBI:29035"/>
    </ligand>
</feature>
<keyword evidence="3 10" id="KW-0255">Endonuclease</keyword>
<dbReference type="AlphaFoldDB" id="A0A143YGM3"/>
<dbReference type="GO" id="GO:0046872">
    <property type="term" value="F:metal ion binding"/>
    <property type="evidence" value="ECO:0007669"/>
    <property type="project" value="UniProtKB-UniRule"/>
</dbReference>
<dbReference type="EMBL" id="FNYT01000036">
    <property type="protein sequence ID" value="SEJ90288.1"/>
    <property type="molecule type" value="Genomic_DNA"/>
</dbReference>
<evidence type="ECO:0000256" key="7">
    <source>
        <dbReference type="ARBA" id="ARBA00023125"/>
    </source>
</evidence>
<keyword evidence="2 10" id="KW-0479">Metal-binding</keyword>
<gene>
    <name evidence="10" type="primary">cas1</name>
    <name evidence="12" type="ORF">SAMN05216375_13622</name>
    <name evidence="11" type="ORF">TR210_675</name>
</gene>
<dbReference type="HAMAP" id="MF_01470">
    <property type="entry name" value="Cas1"/>
    <property type="match status" value="1"/>
</dbReference>
<organism evidence="11 13">
    <name type="scientific">Trichococcus ilyis</name>
    <dbReference type="NCBI Taxonomy" id="640938"/>
    <lineage>
        <taxon>Bacteria</taxon>
        <taxon>Bacillati</taxon>
        <taxon>Bacillota</taxon>
        <taxon>Bacilli</taxon>
        <taxon>Lactobacillales</taxon>
        <taxon>Carnobacteriaceae</taxon>
        <taxon>Trichococcus</taxon>
    </lineage>
</organism>
<keyword evidence="8 10" id="KW-0464">Manganese</keyword>
<dbReference type="InterPro" id="IPR019856">
    <property type="entry name" value="CRISPR-assoc_Cas1_DVULG"/>
</dbReference>
<dbReference type="InterPro" id="IPR042211">
    <property type="entry name" value="CRISPR-assoc_Cas1_N"/>
</dbReference>
<dbReference type="Gene3D" id="3.100.10.20">
    <property type="entry name" value="CRISPR-associated endonuclease Cas1, N-terminal domain"/>
    <property type="match status" value="1"/>
</dbReference>
<dbReference type="Gene3D" id="1.20.120.920">
    <property type="entry name" value="CRISPR-associated endonuclease Cas1, C-terminal domain"/>
    <property type="match status" value="1"/>
</dbReference>
<evidence type="ECO:0000313" key="12">
    <source>
        <dbReference type="EMBL" id="SEJ90288.1"/>
    </source>
</evidence>
<dbReference type="GO" id="GO:0051607">
    <property type="term" value="P:defense response to virus"/>
    <property type="evidence" value="ECO:0007669"/>
    <property type="project" value="UniProtKB-UniRule"/>
</dbReference>
<dbReference type="Proteomes" id="UP000199280">
    <property type="component" value="Unassembled WGS sequence"/>
</dbReference>
<sequence length="343" mass="39338">MKKLLNTIYVTTPDSYLSLDGDNLVVLNNDTKIGRVPMHNIESIVTFGYSGASPALMRYCVEHNVSLTFMRQSGKFMARVIGPSRGNVTLRKKQYQISENESESVKIARNFIIGKVYNHKWILERATRDHPLSVDIKSFKNASQQLAFLLKEIKVCDNFESLRGLEGQAAVCYNRVFDEMILQQKEHFYFHGRNRRPPLDNVNAMLSFAYTLLSIDIAGALEQVGLDAYVGFFHRDRPGRASLALDLMEEFRGIMADRFVISLINLKVINEKDFIQKENGSVIMTDEGRKKFISAWQSKKQEPIMHPFLDEKITWGLAPYSQSLLLARSLRGDLDQYPPFLWK</sequence>
<evidence type="ECO:0000256" key="3">
    <source>
        <dbReference type="ARBA" id="ARBA00022759"/>
    </source>
</evidence>
<comment type="subunit">
    <text evidence="9 10">Homodimer, forms a heterotetramer with a Cas2 homodimer.</text>
</comment>